<dbReference type="EMBL" id="CP060131">
    <property type="protein sequence ID" value="QNG52094.1"/>
    <property type="molecule type" value="Genomic_DNA"/>
</dbReference>
<evidence type="ECO:0000256" key="1">
    <source>
        <dbReference type="ARBA" id="ARBA00009986"/>
    </source>
</evidence>
<evidence type="ECO:0000259" key="7">
    <source>
        <dbReference type="Pfam" id="PF00171"/>
    </source>
</evidence>
<dbReference type="InterPro" id="IPR016160">
    <property type="entry name" value="Ald_DH_CS_CYS"/>
</dbReference>
<dbReference type="Gene3D" id="3.40.309.10">
    <property type="entry name" value="Aldehyde Dehydrogenase, Chain A, domain 2"/>
    <property type="match status" value="1"/>
</dbReference>
<dbReference type="KEGG" id="ppel:H6H00_29260"/>
<keyword evidence="2 6" id="KW-0560">Oxidoreductase</keyword>
<dbReference type="InterPro" id="IPR016161">
    <property type="entry name" value="Ald_DH/histidinol_DH"/>
</dbReference>
<dbReference type="InterPro" id="IPR015590">
    <property type="entry name" value="Aldehyde_DH_dom"/>
</dbReference>
<protein>
    <recommendedName>
        <fullName evidence="3">aldehyde dehydrogenase (NAD(+))</fullName>
        <ecNumber evidence="3">1.2.1.3</ecNumber>
    </recommendedName>
</protein>
<feature type="active site" evidence="5">
    <location>
        <position position="185"/>
    </location>
</feature>
<evidence type="ECO:0000256" key="5">
    <source>
        <dbReference type="PROSITE-ProRule" id="PRU10007"/>
    </source>
</evidence>
<dbReference type="Proteomes" id="UP000515728">
    <property type="component" value="Chromosome"/>
</dbReference>
<organism evidence="8 9">
    <name type="scientific">Pseudonocardia petroleophila</name>
    <dbReference type="NCBI Taxonomy" id="37331"/>
    <lineage>
        <taxon>Bacteria</taxon>
        <taxon>Bacillati</taxon>
        <taxon>Actinomycetota</taxon>
        <taxon>Actinomycetes</taxon>
        <taxon>Pseudonocardiales</taxon>
        <taxon>Pseudonocardiaceae</taxon>
        <taxon>Pseudonocardia</taxon>
    </lineage>
</organism>
<reference evidence="8 9" key="1">
    <citation type="submission" date="2020-08" db="EMBL/GenBank/DDBJ databases">
        <authorList>
            <person name="Mo P."/>
        </authorList>
    </citation>
    <scope>NUCLEOTIDE SEQUENCE [LARGE SCALE GENOMIC DNA]</scope>
    <source>
        <strain evidence="8 9">CGMCC 4.1532</strain>
    </source>
</reference>
<dbReference type="AlphaFoldDB" id="A0A7G7MH33"/>
<evidence type="ECO:0000313" key="9">
    <source>
        <dbReference type="Proteomes" id="UP000515728"/>
    </source>
</evidence>
<dbReference type="PROSITE" id="PS00687">
    <property type="entry name" value="ALDEHYDE_DEHYDR_GLU"/>
    <property type="match status" value="1"/>
</dbReference>
<gene>
    <name evidence="8" type="ORF">H6H00_29260</name>
</gene>
<dbReference type="InterPro" id="IPR016163">
    <property type="entry name" value="Ald_DH_C"/>
</dbReference>
<comment type="similarity">
    <text evidence="1 6">Belongs to the aldehyde dehydrogenase family.</text>
</comment>
<evidence type="ECO:0000256" key="6">
    <source>
        <dbReference type="RuleBase" id="RU003345"/>
    </source>
</evidence>
<dbReference type="EC" id="1.2.1.3" evidence="3"/>
<name>A0A7G7MH33_9PSEU</name>
<dbReference type="InterPro" id="IPR029510">
    <property type="entry name" value="Ald_DH_CS_GLU"/>
</dbReference>
<evidence type="ECO:0000256" key="4">
    <source>
        <dbReference type="ARBA" id="ARBA00049194"/>
    </source>
</evidence>
<evidence type="ECO:0000256" key="2">
    <source>
        <dbReference type="ARBA" id="ARBA00023002"/>
    </source>
</evidence>
<evidence type="ECO:0000256" key="3">
    <source>
        <dbReference type="ARBA" id="ARBA00024226"/>
    </source>
</evidence>
<dbReference type="FunFam" id="3.40.309.10:FF:000009">
    <property type="entry name" value="Aldehyde dehydrogenase A"/>
    <property type="match status" value="1"/>
</dbReference>
<dbReference type="PROSITE" id="PS00070">
    <property type="entry name" value="ALDEHYDE_DEHYDR_CYS"/>
    <property type="match status" value="1"/>
</dbReference>
<feature type="domain" description="Aldehyde dehydrogenase" evidence="7">
    <location>
        <begin position="2"/>
        <end position="407"/>
    </location>
</feature>
<dbReference type="PANTHER" id="PTHR42804:SF1">
    <property type="entry name" value="ALDEHYDE DEHYDROGENASE-RELATED"/>
    <property type="match status" value="1"/>
</dbReference>
<keyword evidence="9" id="KW-1185">Reference proteome</keyword>
<comment type="catalytic activity">
    <reaction evidence="4">
        <text>an aldehyde + NAD(+) + H2O = a carboxylate + NADH + 2 H(+)</text>
        <dbReference type="Rhea" id="RHEA:16185"/>
        <dbReference type="ChEBI" id="CHEBI:15377"/>
        <dbReference type="ChEBI" id="CHEBI:15378"/>
        <dbReference type="ChEBI" id="CHEBI:17478"/>
        <dbReference type="ChEBI" id="CHEBI:29067"/>
        <dbReference type="ChEBI" id="CHEBI:57540"/>
        <dbReference type="ChEBI" id="CHEBI:57945"/>
        <dbReference type="EC" id="1.2.1.3"/>
    </reaction>
</comment>
<dbReference type="Pfam" id="PF00171">
    <property type="entry name" value="Aldedh"/>
    <property type="match status" value="1"/>
</dbReference>
<dbReference type="Gene3D" id="3.40.605.10">
    <property type="entry name" value="Aldehyde Dehydrogenase, Chain A, domain 1"/>
    <property type="match status" value="1"/>
</dbReference>
<sequence>MEERVAVVERMCASLEPRLEETLRLVTVEMGVPIRASRPLHQAMAIGSVRHACAAAREVVVEEHRTGAVDALVRLEPVGVVASIAPWNGPFLQALYKIVYPLLAGCPVVFKPAPETPLDAFGVAEAFVEAGLPEGMLSVLPGGPSVGEHLVAHPGVDAVFFTGSTGTGRKIGAVCGAAMRRMVLELGGKSAAIVLDDADLAVAVPGLAAGAFGNTGQNCAATSRVLVARSRYDEVVEALTAAAGRLVVGDPLDEATDLGPLVSRRQRDKVAEHVRAALADGAVATTSPGPLPDRGWFHRPTVLTGMANSSRIAQEEVFGPVVCVIPFDDEADAVAMADDSPYGLHGAVYTADPDRALAVARAVHTGTFSVNGFVLNAERPFGGVKASGVGRKYGVEGIREFMELKTVNLAAGGGTFSMR</sequence>
<dbReference type="GO" id="GO:0004029">
    <property type="term" value="F:aldehyde dehydrogenase (NAD+) activity"/>
    <property type="evidence" value="ECO:0007669"/>
    <property type="project" value="UniProtKB-EC"/>
</dbReference>
<evidence type="ECO:0000313" key="8">
    <source>
        <dbReference type="EMBL" id="QNG52094.1"/>
    </source>
</evidence>
<dbReference type="PANTHER" id="PTHR42804">
    <property type="entry name" value="ALDEHYDE DEHYDROGENASE"/>
    <property type="match status" value="1"/>
</dbReference>
<dbReference type="SUPFAM" id="SSF53720">
    <property type="entry name" value="ALDH-like"/>
    <property type="match status" value="1"/>
</dbReference>
<dbReference type="InterPro" id="IPR016162">
    <property type="entry name" value="Ald_DH_N"/>
</dbReference>
<accession>A0A7G7MH33</accession>
<proteinExistence type="inferred from homology"/>